<dbReference type="PRINTS" id="PR00799">
    <property type="entry name" value="TRANSAMINASE"/>
</dbReference>
<dbReference type="FunFam" id="3.40.640.10:FF:000066">
    <property type="entry name" value="Aspartate aminotransferase"/>
    <property type="match status" value="1"/>
</dbReference>
<proteinExistence type="inferred from homology"/>
<dbReference type="PANTHER" id="PTHR11879:SF55">
    <property type="entry name" value="GLUTAMATE OXALOACETATE TRANSAMINASE 1, ISOFORM B"/>
    <property type="match status" value="1"/>
</dbReference>
<comment type="similarity">
    <text evidence="2">Belongs to the class-I pyridoxal-phosphate-dependent aminotransferase family.</text>
</comment>
<evidence type="ECO:0000256" key="6">
    <source>
        <dbReference type="ARBA" id="ARBA00022898"/>
    </source>
</evidence>
<gene>
    <name evidence="9" type="ORF">NLS_LOCUS5983</name>
</gene>
<dbReference type="SUPFAM" id="SSF53383">
    <property type="entry name" value="PLP-dependent transferases"/>
    <property type="match status" value="1"/>
</dbReference>
<dbReference type="Gene3D" id="3.90.1150.10">
    <property type="entry name" value="Aspartate Aminotransferase, domain 1"/>
    <property type="match status" value="1"/>
</dbReference>
<keyword evidence="4 7" id="KW-0032">Aminotransferase</keyword>
<evidence type="ECO:0000256" key="3">
    <source>
        <dbReference type="ARBA" id="ARBA00011738"/>
    </source>
</evidence>
<dbReference type="GO" id="GO:0004069">
    <property type="term" value="F:L-aspartate:2-oxoglutarate aminotransferase activity"/>
    <property type="evidence" value="ECO:0007669"/>
    <property type="project" value="UniProtKB-EC"/>
</dbReference>
<sequence length="528" mass="58933">MTSFFGNVEDAPPIEVFYMNKLYQDELAQHKVNLTVGAYRTEEGKPWVLPVVREAEKLLAYDMGHEYLPVLGYEPFCNAAVRLVLGNDSPTIKAGKVTGVQCLSGTGSLKAGADFLSFVMKMKTVYISKPTWENHKLIFSRAGFTDIREYCYWDAANRCINMKGMLNDLEVAPENAVVVLHGCAHNPTGMDPTHDQWKQIAEVFKKKRLFPFFDLAYQGFASGDLDADAWAVRYFVEQGLEIFCAQSFAKNFGLYNERVGNLTVVVSDPMALTSFKSQMSLVIRSNWSNPPNHGARIVHMILTSPSMCLEWHNAIKIMSLRIKGMREALRENLEKLSTPGKWEHITQQIGMFSFSGLNAKQVDHLIKEHKVFLLKNGRINISGLNPGNVQYVARAISETPGLSSRFANCLLTADLCSNKVSRCFVQHPKKDGLHLRADNFGGILSKSASCHDVFALAIVIPSSSVSDFCIPSLLTTPNMNIRVVGGNDQWTVTDCATEEDAYHWVMMPSDYEKAICQINHHSITAKGV</sequence>
<dbReference type="STRING" id="42156.A0A3P6UZ66"/>
<evidence type="ECO:0000256" key="4">
    <source>
        <dbReference type="ARBA" id="ARBA00022576"/>
    </source>
</evidence>
<dbReference type="PANTHER" id="PTHR11879">
    <property type="entry name" value="ASPARTATE AMINOTRANSFERASE"/>
    <property type="match status" value="1"/>
</dbReference>
<dbReference type="EC" id="2.6.1.1" evidence="7"/>
<evidence type="ECO:0000256" key="2">
    <source>
        <dbReference type="ARBA" id="ARBA00007441"/>
    </source>
</evidence>
<evidence type="ECO:0000256" key="1">
    <source>
        <dbReference type="ARBA" id="ARBA00001933"/>
    </source>
</evidence>
<name>A0A3P6UZ66_LITSI</name>
<dbReference type="InterPro" id="IPR004839">
    <property type="entry name" value="Aminotransferase_I/II_large"/>
</dbReference>
<comment type="catalytic activity">
    <reaction evidence="7">
        <text>L-aspartate + 2-oxoglutarate = oxaloacetate + L-glutamate</text>
        <dbReference type="Rhea" id="RHEA:21824"/>
        <dbReference type="ChEBI" id="CHEBI:16452"/>
        <dbReference type="ChEBI" id="CHEBI:16810"/>
        <dbReference type="ChEBI" id="CHEBI:29985"/>
        <dbReference type="ChEBI" id="CHEBI:29991"/>
        <dbReference type="EC" id="2.6.1.1"/>
    </reaction>
</comment>
<dbReference type="GO" id="GO:0005829">
    <property type="term" value="C:cytosol"/>
    <property type="evidence" value="ECO:0007669"/>
    <property type="project" value="TreeGrafter"/>
</dbReference>
<dbReference type="Gene3D" id="3.40.640.10">
    <property type="entry name" value="Type I PLP-dependent aspartate aminotransferase-like (Major domain)"/>
    <property type="match status" value="1"/>
</dbReference>
<dbReference type="InterPro" id="IPR004838">
    <property type="entry name" value="NHTrfase_class1_PyrdxlP-BS"/>
</dbReference>
<dbReference type="OMA" id="MGFEMFC"/>
<dbReference type="GO" id="GO:0006532">
    <property type="term" value="P:aspartate biosynthetic process"/>
    <property type="evidence" value="ECO:0007669"/>
    <property type="project" value="TreeGrafter"/>
</dbReference>
<keyword evidence="10" id="KW-1185">Reference proteome</keyword>
<comment type="cofactor">
    <cofactor evidence="1">
        <name>pyridoxal 5'-phosphate</name>
        <dbReference type="ChEBI" id="CHEBI:597326"/>
    </cofactor>
</comment>
<comment type="miscellaneous">
    <text evidence="7">In eukaryotes there are cytoplasmic, mitochondrial and chloroplastic isozymes.</text>
</comment>
<dbReference type="PROSITE" id="PS00105">
    <property type="entry name" value="AA_TRANSFER_CLASS_1"/>
    <property type="match status" value="1"/>
</dbReference>
<dbReference type="Proteomes" id="UP000277928">
    <property type="component" value="Unassembled WGS sequence"/>
</dbReference>
<dbReference type="InterPro" id="IPR015421">
    <property type="entry name" value="PyrdxlP-dep_Trfase_major"/>
</dbReference>
<dbReference type="OrthoDB" id="6752799at2759"/>
<reference evidence="9 10" key="1">
    <citation type="submission" date="2018-08" db="EMBL/GenBank/DDBJ databases">
        <authorList>
            <person name="Laetsch R D."/>
            <person name="Stevens L."/>
            <person name="Kumar S."/>
            <person name="Blaxter L. M."/>
        </authorList>
    </citation>
    <scope>NUCLEOTIDE SEQUENCE [LARGE SCALE GENOMIC DNA]</scope>
</reference>
<evidence type="ECO:0000256" key="5">
    <source>
        <dbReference type="ARBA" id="ARBA00022679"/>
    </source>
</evidence>
<dbReference type="InterPro" id="IPR000796">
    <property type="entry name" value="Asp_trans"/>
</dbReference>
<keyword evidence="6" id="KW-0663">Pyridoxal phosphate</keyword>
<dbReference type="InterPro" id="IPR015424">
    <property type="entry name" value="PyrdxlP-dep_Trfase"/>
</dbReference>
<accession>A0A3P6UZ66</accession>
<dbReference type="FunFam" id="3.90.1150.10:FF:000001">
    <property type="entry name" value="Aspartate aminotransferase"/>
    <property type="match status" value="1"/>
</dbReference>
<comment type="subunit">
    <text evidence="3 7">Homodimer.</text>
</comment>
<evidence type="ECO:0000259" key="8">
    <source>
        <dbReference type="Pfam" id="PF00155"/>
    </source>
</evidence>
<dbReference type="AlphaFoldDB" id="A0A3P6UZ66"/>
<evidence type="ECO:0000256" key="7">
    <source>
        <dbReference type="RuleBase" id="RU000480"/>
    </source>
</evidence>
<protein>
    <recommendedName>
        <fullName evidence="7">Aspartate aminotransferase</fullName>
        <ecNumber evidence="7">2.6.1.1</ecNumber>
    </recommendedName>
</protein>
<dbReference type="GO" id="GO:0030170">
    <property type="term" value="F:pyridoxal phosphate binding"/>
    <property type="evidence" value="ECO:0007669"/>
    <property type="project" value="InterPro"/>
</dbReference>
<evidence type="ECO:0000313" key="9">
    <source>
        <dbReference type="EMBL" id="VDK82931.1"/>
    </source>
</evidence>
<dbReference type="InterPro" id="IPR015422">
    <property type="entry name" value="PyrdxlP-dep_Trfase_small"/>
</dbReference>
<keyword evidence="5 7" id="KW-0808">Transferase</keyword>
<feature type="domain" description="Aminotransferase class I/classII large" evidence="8">
    <location>
        <begin position="30"/>
        <end position="396"/>
    </location>
</feature>
<organism evidence="9 10">
    <name type="scientific">Litomosoides sigmodontis</name>
    <name type="common">Filarial nematode worm</name>
    <dbReference type="NCBI Taxonomy" id="42156"/>
    <lineage>
        <taxon>Eukaryota</taxon>
        <taxon>Metazoa</taxon>
        <taxon>Ecdysozoa</taxon>
        <taxon>Nematoda</taxon>
        <taxon>Chromadorea</taxon>
        <taxon>Rhabditida</taxon>
        <taxon>Spirurina</taxon>
        <taxon>Spiruromorpha</taxon>
        <taxon>Filarioidea</taxon>
        <taxon>Onchocercidae</taxon>
        <taxon>Litomosoides</taxon>
    </lineage>
</organism>
<evidence type="ECO:0000313" key="10">
    <source>
        <dbReference type="Proteomes" id="UP000277928"/>
    </source>
</evidence>
<dbReference type="CDD" id="cd00609">
    <property type="entry name" value="AAT_like"/>
    <property type="match status" value="1"/>
</dbReference>
<dbReference type="Pfam" id="PF00155">
    <property type="entry name" value="Aminotran_1_2"/>
    <property type="match status" value="1"/>
</dbReference>
<dbReference type="EMBL" id="UYRX01000490">
    <property type="protein sequence ID" value="VDK82931.1"/>
    <property type="molecule type" value="Genomic_DNA"/>
</dbReference>
<dbReference type="NCBIfam" id="NF006719">
    <property type="entry name" value="PRK09257.1"/>
    <property type="match status" value="1"/>
</dbReference>